<protein>
    <submittedName>
        <fullName evidence="1">Uncharacterized protein</fullName>
    </submittedName>
</protein>
<dbReference type="Proteomes" id="UP000192505">
    <property type="component" value="Unassembled WGS sequence"/>
</dbReference>
<comment type="caution">
    <text evidence="1">The sequence shown here is derived from an EMBL/GenBank/DDBJ whole genome shotgun (WGS) entry which is preliminary data.</text>
</comment>
<sequence>MKDEIVIIAEQILEQLYQEMEKNEFDEFAVLKYGASAYESFVASELPESDPKRQELIATAESDFEKLFNACNIKLRQPVRLISFSFGLLWSLIKNPIEDDDIGSALRALVHSSLMIGRAIPLAEFDSFSNIFIDIQRSAEKKEKRKAQLLSAKARRAPFQLLEDWAVEVAKTKRGTDLDISHELVFEIPPHIAMYVRPERGPRQKGDIRVITNAQRTIYEALLSQHKSIKC</sequence>
<organism evidence="1">
    <name type="scientific">Rhodoferax ferrireducens</name>
    <dbReference type="NCBI Taxonomy" id="192843"/>
    <lineage>
        <taxon>Bacteria</taxon>
        <taxon>Pseudomonadati</taxon>
        <taxon>Pseudomonadota</taxon>
        <taxon>Betaproteobacteria</taxon>
        <taxon>Burkholderiales</taxon>
        <taxon>Comamonadaceae</taxon>
        <taxon>Rhodoferax</taxon>
    </lineage>
</organism>
<reference evidence="1" key="1">
    <citation type="submission" date="2017-01" db="EMBL/GenBank/DDBJ databases">
        <title>Novel large sulfur bacteria in the metagenomes of groundwater-fed chemosynthetic microbial mats in the Lake Huron basin.</title>
        <authorList>
            <person name="Sharrar A.M."/>
            <person name="Flood B.E."/>
            <person name="Bailey J.V."/>
            <person name="Jones D.S."/>
            <person name="Biddanda B."/>
            <person name="Ruberg S.A."/>
            <person name="Marcus D.N."/>
            <person name="Dick G.J."/>
        </authorList>
    </citation>
    <scope>NUCLEOTIDE SEQUENCE [LARGE SCALE GENOMIC DNA]</scope>
    <source>
        <strain evidence="1">A7</strain>
    </source>
</reference>
<gene>
    <name evidence="1" type="ORF">BWK72_12185</name>
</gene>
<dbReference type="AlphaFoldDB" id="A0A1W9KTH2"/>
<name>A0A1W9KTH2_9BURK</name>
<proteinExistence type="predicted"/>
<evidence type="ECO:0000313" key="1">
    <source>
        <dbReference type="EMBL" id="OQW87666.1"/>
    </source>
</evidence>
<accession>A0A1W9KTH2</accession>
<dbReference type="EMBL" id="MTEI01000007">
    <property type="protein sequence ID" value="OQW87666.1"/>
    <property type="molecule type" value="Genomic_DNA"/>
</dbReference>